<dbReference type="InterPro" id="IPR050808">
    <property type="entry name" value="Phage_Integrase"/>
</dbReference>
<dbReference type="PANTHER" id="PTHR30629">
    <property type="entry name" value="PROPHAGE INTEGRASE"/>
    <property type="match status" value="1"/>
</dbReference>
<keyword evidence="4" id="KW-0233">DNA recombination</keyword>
<organism evidence="8 9">
    <name type="scientific">Comamonas aquatica</name>
    <dbReference type="NCBI Taxonomy" id="225991"/>
    <lineage>
        <taxon>Bacteria</taxon>
        <taxon>Pseudomonadati</taxon>
        <taxon>Pseudomonadota</taxon>
        <taxon>Betaproteobacteria</taxon>
        <taxon>Burkholderiales</taxon>
        <taxon>Comamonadaceae</taxon>
        <taxon>Comamonas</taxon>
    </lineage>
</organism>
<evidence type="ECO:0000256" key="3">
    <source>
        <dbReference type="ARBA" id="ARBA00023125"/>
    </source>
</evidence>
<evidence type="ECO:0000256" key="1">
    <source>
        <dbReference type="ARBA" id="ARBA00008857"/>
    </source>
</evidence>
<comment type="similarity">
    <text evidence="1">Belongs to the 'phage' integrase family.</text>
</comment>
<comment type="caution">
    <text evidence="8">The sequence shown here is derived from an EMBL/GenBank/DDBJ whole genome shotgun (WGS) entry which is preliminary data.</text>
</comment>
<dbReference type="InterPro" id="IPR010998">
    <property type="entry name" value="Integrase_recombinase_N"/>
</dbReference>
<dbReference type="InterPro" id="IPR002104">
    <property type="entry name" value="Integrase_catalytic"/>
</dbReference>
<keyword evidence="2" id="KW-0229">DNA integration</keyword>
<protein>
    <submittedName>
        <fullName evidence="8">Prophage CP4-57 integrase</fullName>
    </submittedName>
</protein>
<dbReference type="InterPro" id="IPR011010">
    <property type="entry name" value="DNA_brk_join_enz"/>
</dbReference>
<feature type="domain" description="Core-binding (CB)" evidence="7">
    <location>
        <begin position="101"/>
        <end position="182"/>
    </location>
</feature>
<evidence type="ECO:0000259" key="7">
    <source>
        <dbReference type="PROSITE" id="PS51900"/>
    </source>
</evidence>
<dbReference type="Gene3D" id="3.30.160.390">
    <property type="entry name" value="Integrase, DNA-binding domain"/>
    <property type="match status" value="1"/>
</dbReference>
<dbReference type="Pfam" id="PF13356">
    <property type="entry name" value="Arm-DNA-bind_3"/>
    <property type="match status" value="1"/>
</dbReference>
<dbReference type="Proteomes" id="UP000834458">
    <property type="component" value="Unassembled WGS sequence"/>
</dbReference>
<dbReference type="PROSITE" id="PS51898">
    <property type="entry name" value="TYR_RECOMBINASE"/>
    <property type="match status" value="1"/>
</dbReference>
<name>A0AA35GHR6_9BURK</name>
<evidence type="ECO:0000256" key="4">
    <source>
        <dbReference type="ARBA" id="ARBA00023172"/>
    </source>
</evidence>
<dbReference type="GO" id="GO:0006310">
    <property type="term" value="P:DNA recombination"/>
    <property type="evidence" value="ECO:0007669"/>
    <property type="project" value="UniProtKB-KW"/>
</dbReference>
<evidence type="ECO:0000256" key="2">
    <source>
        <dbReference type="ARBA" id="ARBA00022908"/>
    </source>
</evidence>
<reference evidence="8" key="1">
    <citation type="submission" date="2020-05" db="EMBL/GenBank/DDBJ databases">
        <authorList>
            <person name="Delgado-Blas J."/>
        </authorList>
    </citation>
    <scope>NUCLEOTIDE SEQUENCE</scope>
    <source>
        <strain evidence="8">BB1454</strain>
    </source>
</reference>
<dbReference type="EMBL" id="CAHPSC010000088">
    <property type="protein sequence ID" value="CAB5710472.1"/>
    <property type="molecule type" value="Genomic_DNA"/>
</dbReference>
<dbReference type="GO" id="GO:0003677">
    <property type="term" value="F:DNA binding"/>
    <property type="evidence" value="ECO:0007669"/>
    <property type="project" value="UniProtKB-UniRule"/>
</dbReference>
<dbReference type="GO" id="GO:0015074">
    <property type="term" value="P:DNA integration"/>
    <property type="evidence" value="ECO:0007669"/>
    <property type="project" value="UniProtKB-KW"/>
</dbReference>
<dbReference type="PROSITE" id="PS51900">
    <property type="entry name" value="CB"/>
    <property type="match status" value="1"/>
</dbReference>
<evidence type="ECO:0000313" key="8">
    <source>
        <dbReference type="EMBL" id="CAB5710472.1"/>
    </source>
</evidence>
<dbReference type="PANTHER" id="PTHR30629:SF2">
    <property type="entry name" value="PROPHAGE INTEGRASE INTS-RELATED"/>
    <property type="match status" value="1"/>
</dbReference>
<dbReference type="RefSeq" id="WP_234688006.1">
    <property type="nucleotide sequence ID" value="NZ_CAHPRW010000033.1"/>
</dbReference>
<dbReference type="Gene3D" id="1.10.443.10">
    <property type="entry name" value="Intergrase catalytic core"/>
    <property type="match status" value="1"/>
</dbReference>
<proteinExistence type="inferred from homology"/>
<evidence type="ECO:0000313" key="9">
    <source>
        <dbReference type="Proteomes" id="UP000834458"/>
    </source>
</evidence>
<dbReference type="AlphaFoldDB" id="A0AA35GHR6"/>
<dbReference type="Gene3D" id="1.10.150.130">
    <property type="match status" value="1"/>
</dbReference>
<dbReference type="SUPFAM" id="SSF56349">
    <property type="entry name" value="DNA breaking-rejoining enzymes"/>
    <property type="match status" value="1"/>
</dbReference>
<keyword evidence="3 5" id="KW-0238">DNA-binding</keyword>
<sequence>MAQTTNKLNDLQLRRLIAAKEPVAISDGGGLTFTLSKGGTAAWVLRYRYAGRRKELTIGNYPDISLSAARIEARAYRAKVDAGGDPATEKQEAKTRALAAWTMRDLVAHYREKSLTPDNFAKTTIYYREADIEQFVLPRFGSREVRSITSIDIVHALKESGRTWLMTKRALTSISQILDHACGLTILAANPCTGIKLDALMGKRPPVKGRTMLSQEDLTKLLQGASDLIGRENALALMILLATCVRGAELVEARKEHINFDAQSWWVPDQHVKTRTGFLVPLAPRVMEWMQELITLSGDSAYLLPTRRADRVAKYGDVPVGRTTLWAAITRAFKRGDLDIKRFTPHDTRSTAKGHLRNMGISREISEIALNHKLKGMEAVYDVREEIPERRRALALWADFLQACEQGTQPPQPHSGKVVHLRRVA</sequence>
<accession>A0AA35GHR6</accession>
<dbReference type="InterPro" id="IPR025166">
    <property type="entry name" value="Integrase_DNA_bind_dom"/>
</dbReference>
<dbReference type="Pfam" id="PF00589">
    <property type="entry name" value="Phage_integrase"/>
    <property type="match status" value="1"/>
</dbReference>
<dbReference type="InterPro" id="IPR013762">
    <property type="entry name" value="Integrase-like_cat_sf"/>
</dbReference>
<evidence type="ECO:0000259" key="6">
    <source>
        <dbReference type="PROSITE" id="PS51898"/>
    </source>
</evidence>
<evidence type="ECO:0000256" key="5">
    <source>
        <dbReference type="PROSITE-ProRule" id="PRU01248"/>
    </source>
</evidence>
<dbReference type="InterPro" id="IPR044068">
    <property type="entry name" value="CB"/>
</dbReference>
<gene>
    <name evidence="8" type="primary">intA_4</name>
    <name evidence="8" type="ORF">GHA_03609</name>
</gene>
<feature type="domain" description="Tyr recombinase" evidence="6">
    <location>
        <begin position="208"/>
        <end position="396"/>
    </location>
</feature>
<dbReference type="CDD" id="cd00801">
    <property type="entry name" value="INT_P4_C"/>
    <property type="match status" value="1"/>
</dbReference>
<dbReference type="InterPro" id="IPR038488">
    <property type="entry name" value="Integrase_DNA-bd_sf"/>
</dbReference>